<keyword evidence="1" id="KW-1133">Transmembrane helix</keyword>
<comment type="caution">
    <text evidence="2">The sequence shown here is derived from an EMBL/GenBank/DDBJ whole genome shotgun (WGS) entry which is preliminary data.</text>
</comment>
<proteinExistence type="predicted"/>
<accession>A0A5N5T0D8</accession>
<evidence type="ECO:0000313" key="3">
    <source>
        <dbReference type="Proteomes" id="UP000326759"/>
    </source>
</evidence>
<keyword evidence="1" id="KW-0472">Membrane</keyword>
<organism evidence="2 3">
    <name type="scientific">Armadillidium nasatum</name>
    <dbReference type="NCBI Taxonomy" id="96803"/>
    <lineage>
        <taxon>Eukaryota</taxon>
        <taxon>Metazoa</taxon>
        <taxon>Ecdysozoa</taxon>
        <taxon>Arthropoda</taxon>
        <taxon>Crustacea</taxon>
        <taxon>Multicrustacea</taxon>
        <taxon>Malacostraca</taxon>
        <taxon>Eumalacostraca</taxon>
        <taxon>Peracarida</taxon>
        <taxon>Isopoda</taxon>
        <taxon>Oniscidea</taxon>
        <taxon>Crinocheta</taxon>
        <taxon>Armadillidiidae</taxon>
        <taxon>Armadillidium</taxon>
    </lineage>
</organism>
<feature type="transmembrane region" description="Helical" evidence="1">
    <location>
        <begin position="20"/>
        <end position="40"/>
    </location>
</feature>
<sequence>MFQGYNIRNTSLRVLVKRVFGMMSLMITFIITVMFCHFQFQTNKFYIILCNTKYYTKQSLSDYRSSLSKTTLARVRYKICYILKICQYIPFGLAALFQNFINLIEFDKFTCSSSQYLAEIEEELNGGGVISMCSCTEYQKFIILLIHEAIKTYVPLRKLKTNITYFSYEYELKNSLDVIKFLNITSHNADGSGNLLEEGIPEVIPKKRLSMLLFYWFRFGLEDIQ</sequence>
<evidence type="ECO:0000256" key="1">
    <source>
        <dbReference type="SAM" id="Phobius"/>
    </source>
</evidence>
<dbReference type="AlphaFoldDB" id="A0A5N5T0D8"/>
<gene>
    <name evidence="2" type="primary">Mal-A1_2</name>
    <name evidence="2" type="ORF">Anas_13047</name>
</gene>
<keyword evidence="1" id="KW-0812">Transmembrane</keyword>
<evidence type="ECO:0000313" key="2">
    <source>
        <dbReference type="EMBL" id="KAB7499951.1"/>
    </source>
</evidence>
<reference evidence="2 3" key="1">
    <citation type="journal article" date="2019" name="PLoS Biol.">
        <title>Sex chromosomes control vertical transmission of feminizing Wolbachia symbionts in an isopod.</title>
        <authorList>
            <person name="Becking T."/>
            <person name="Chebbi M.A."/>
            <person name="Giraud I."/>
            <person name="Moumen B."/>
            <person name="Laverre T."/>
            <person name="Caubet Y."/>
            <person name="Peccoud J."/>
            <person name="Gilbert C."/>
            <person name="Cordaux R."/>
        </authorList>
    </citation>
    <scope>NUCLEOTIDE SEQUENCE [LARGE SCALE GENOMIC DNA]</scope>
    <source>
        <strain evidence="2">ANa2</strain>
        <tissue evidence="2">Whole body excluding digestive tract and cuticle</tissue>
    </source>
</reference>
<dbReference type="Proteomes" id="UP000326759">
    <property type="component" value="Unassembled WGS sequence"/>
</dbReference>
<protein>
    <submittedName>
        <fullName evidence="2">Maltase A1</fullName>
    </submittedName>
</protein>
<dbReference type="EMBL" id="SEYY01015945">
    <property type="protein sequence ID" value="KAB7499951.1"/>
    <property type="molecule type" value="Genomic_DNA"/>
</dbReference>
<name>A0A5N5T0D8_9CRUS</name>
<keyword evidence="3" id="KW-1185">Reference proteome</keyword>